<name>A0ACB9I1B4_9ASTR</name>
<organism evidence="1 2">
    <name type="scientific">Smallanthus sonchifolius</name>
    <dbReference type="NCBI Taxonomy" id="185202"/>
    <lineage>
        <taxon>Eukaryota</taxon>
        <taxon>Viridiplantae</taxon>
        <taxon>Streptophyta</taxon>
        <taxon>Embryophyta</taxon>
        <taxon>Tracheophyta</taxon>
        <taxon>Spermatophyta</taxon>
        <taxon>Magnoliopsida</taxon>
        <taxon>eudicotyledons</taxon>
        <taxon>Gunneridae</taxon>
        <taxon>Pentapetalae</taxon>
        <taxon>asterids</taxon>
        <taxon>campanulids</taxon>
        <taxon>Asterales</taxon>
        <taxon>Asteraceae</taxon>
        <taxon>Asteroideae</taxon>
        <taxon>Heliantheae alliance</taxon>
        <taxon>Millerieae</taxon>
        <taxon>Smallanthus</taxon>
    </lineage>
</organism>
<proteinExistence type="predicted"/>
<reference evidence="2" key="1">
    <citation type="journal article" date="2022" name="Mol. Ecol. Resour.">
        <title>The genomes of chicory, endive, great burdock and yacon provide insights into Asteraceae palaeo-polyploidization history and plant inulin production.</title>
        <authorList>
            <person name="Fan W."/>
            <person name="Wang S."/>
            <person name="Wang H."/>
            <person name="Wang A."/>
            <person name="Jiang F."/>
            <person name="Liu H."/>
            <person name="Zhao H."/>
            <person name="Xu D."/>
            <person name="Zhang Y."/>
        </authorList>
    </citation>
    <scope>NUCLEOTIDE SEQUENCE [LARGE SCALE GENOMIC DNA]</scope>
    <source>
        <strain evidence="2">cv. Yunnan</strain>
    </source>
</reference>
<comment type="caution">
    <text evidence="1">The sequence shown here is derived from an EMBL/GenBank/DDBJ whole genome shotgun (WGS) entry which is preliminary data.</text>
</comment>
<evidence type="ECO:0000313" key="2">
    <source>
        <dbReference type="Proteomes" id="UP001056120"/>
    </source>
</evidence>
<dbReference type="Proteomes" id="UP001056120">
    <property type="component" value="Linkage Group LG10"/>
</dbReference>
<sequence>MLQTDLVEIGPDRRRDALKALVWVVPFHFKDVEMPIRVLLPQNDETDLAHNVEIFGRWTFWSSVFLILHTLTARFRFIL</sequence>
<gene>
    <name evidence="1" type="ORF">L1987_29883</name>
</gene>
<evidence type="ECO:0000313" key="1">
    <source>
        <dbReference type="EMBL" id="KAI3801769.1"/>
    </source>
</evidence>
<reference evidence="1 2" key="2">
    <citation type="journal article" date="2022" name="Mol. Ecol. Resour.">
        <title>The genomes of chicory, endive, great burdock and yacon provide insights into Asteraceae paleo-polyploidization history and plant inulin production.</title>
        <authorList>
            <person name="Fan W."/>
            <person name="Wang S."/>
            <person name="Wang H."/>
            <person name="Wang A."/>
            <person name="Jiang F."/>
            <person name="Liu H."/>
            <person name="Zhao H."/>
            <person name="Xu D."/>
            <person name="Zhang Y."/>
        </authorList>
    </citation>
    <scope>NUCLEOTIDE SEQUENCE [LARGE SCALE GENOMIC DNA]</scope>
    <source>
        <strain evidence="2">cv. Yunnan</strain>
        <tissue evidence="1">Leaves</tissue>
    </source>
</reference>
<protein>
    <submittedName>
        <fullName evidence="1">Uncharacterized protein</fullName>
    </submittedName>
</protein>
<keyword evidence="2" id="KW-1185">Reference proteome</keyword>
<accession>A0ACB9I1B4</accession>
<dbReference type="EMBL" id="CM042027">
    <property type="protein sequence ID" value="KAI3801769.1"/>
    <property type="molecule type" value="Genomic_DNA"/>
</dbReference>